<dbReference type="Proteomes" id="UP001319104">
    <property type="component" value="Unassembled WGS sequence"/>
</dbReference>
<dbReference type="EMBL" id="JAHCMY010000003">
    <property type="protein sequence ID" value="MBS9523897.1"/>
    <property type="molecule type" value="Genomic_DNA"/>
</dbReference>
<name>A0AAP2G1B9_9BACT</name>
<protein>
    <recommendedName>
        <fullName evidence="4">Outer membrane beta-barrel protein</fullName>
    </recommendedName>
</protein>
<proteinExistence type="predicted"/>
<reference evidence="2 3" key="1">
    <citation type="submission" date="2021-05" db="EMBL/GenBank/DDBJ databases">
        <authorList>
            <person name="Zhang Z.D."/>
            <person name="Osman G."/>
        </authorList>
    </citation>
    <scope>NUCLEOTIDE SEQUENCE [LARGE SCALE GENOMIC DNA]</scope>
    <source>
        <strain evidence="2 3">KCTC 32217</strain>
    </source>
</reference>
<sequence>MKKVNLVILAFLCLQLPFLAQAQENKEVLVEENESKVPMLKGNMRFHTKTYEDQSQNRNRTNVDFSYEHSSEAIYKDGQNLISRSYFTIDLGKGIWNGESTAPDVRVWGSWMVGLNAVRQMKVSNNFYVKGLAGVHFHNFKFADDNIQAIKGAESVEFLERAGGIKSKIAASYLTLALIPKISTGHNGFRIGAGPYAGYRLGGRGKFVYQDNGRNKDFDRSDMYLENLRYGIRGELGVSWLDFFFNYDLNHVFQSNRGPEVSAMSFGIIL</sequence>
<organism evidence="2 3">
    <name type="scientific">Litoribacter ruber</name>
    <dbReference type="NCBI Taxonomy" id="702568"/>
    <lineage>
        <taxon>Bacteria</taxon>
        <taxon>Pseudomonadati</taxon>
        <taxon>Bacteroidota</taxon>
        <taxon>Cytophagia</taxon>
        <taxon>Cytophagales</taxon>
        <taxon>Cyclobacteriaceae</taxon>
        <taxon>Litoribacter</taxon>
    </lineage>
</organism>
<feature type="signal peptide" evidence="1">
    <location>
        <begin position="1"/>
        <end position="22"/>
    </location>
</feature>
<evidence type="ECO:0000256" key="1">
    <source>
        <dbReference type="SAM" id="SignalP"/>
    </source>
</evidence>
<keyword evidence="3" id="KW-1185">Reference proteome</keyword>
<comment type="caution">
    <text evidence="2">The sequence shown here is derived from an EMBL/GenBank/DDBJ whole genome shotgun (WGS) entry which is preliminary data.</text>
</comment>
<dbReference type="RefSeq" id="WP_213944771.1">
    <property type="nucleotide sequence ID" value="NZ_JAHCMY010000003.1"/>
</dbReference>
<evidence type="ECO:0000313" key="2">
    <source>
        <dbReference type="EMBL" id="MBS9523897.1"/>
    </source>
</evidence>
<feature type="chain" id="PRO_5043010978" description="Outer membrane beta-barrel protein" evidence="1">
    <location>
        <begin position="23"/>
        <end position="270"/>
    </location>
</feature>
<evidence type="ECO:0000313" key="3">
    <source>
        <dbReference type="Proteomes" id="UP001319104"/>
    </source>
</evidence>
<accession>A0AAP2G1B9</accession>
<dbReference type="AlphaFoldDB" id="A0AAP2G1B9"/>
<evidence type="ECO:0008006" key="4">
    <source>
        <dbReference type="Google" id="ProtNLM"/>
    </source>
</evidence>
<gene>
    <name evidence="2" type="ORF">KI659_07705</name>
</gene>
<keyword evidence="1" id="KW-0732">Signal</keyword>